<accession>A0A0K1EMT9</accession>
<evidence type="ECO:0000256" key="2">
    <source>
        <dbReference type="ARBA" id="ARBA00022603"/>
    </source>
</evidence>
<dbReference type="OrthoDB" id="9782855at2"/>
<gene>
    <name evidence="7" type="primary">cfa</name>
    <name evidence="7" type="ORF">CMC5_061700</name>
</gene>
<feature type="active site" evidence="6">
    <location>
        <position position="274"/>
    </location>
</feature>
<keyword evidence="2 7" id="KW-0489">Methyltransferase</keyword>
<evidence type="ECO:0000313" key="7">
    <source>
        <dbReference type="EMBL" id="AKT41948.1"/>
    </source>
</evidence>
<dbReference type="Proteomes" id="UP000067626">
    <property type="component" value="Chromosome"/>
</dbReference>
<dbReference type="STRING" id="52.CMC5_061700"/>
<dbReference type="GO" id="GO:0008825">
    <property type="term" value="F:cyclopropane-fatty-acyl-phospholipid synthase activity"/>
    <property type="evidence" value="ECO:0007669"/>
    <property type="project" value="UniProtKB-EC"/>
</dbReference>
<evidence type="ECO:0000256" key="1">
    <source>
        <dbReference type="ARBA" id="ARBA00010815"/>
    </source>
</evidence>
<dbReference type="PATRIC" id="fig|52.7.peg.6782"/>
<dbReference type="CDD" id="cd02440">
    <property type="entry name" value="AdoMet_MTases"/>
    <property type="match status" value="1"/>
</dbReference>
<dbReference type="SUPFAM" id="SSF53335">
    <property type="entry name" value="S-adenosyl-L-methionine-dependent methyltransferases"/>
    <property type="match status" value="1"/>
</dbReference>
<keyword evidence="5" id="KW-0443">Lipid metabolism</keyword>
<dbReference type="InterPro" id="IPR003333">
    <property type="entry name" value="CMAS"/>
</dbReference>
<evidence type="ECO:0000313" key="8">
    <source>
        <dbReference type="Proteomes" id="UP000067626"/>
    </source>
</evidence>
<evidence type="ECO:0000256" key="6">
    <source>
        <dbReference type="PIRSR" id="PIRSR003085-1"/>
    </source>
</evidence>
<keyword evidence="3 7" id="KW-0808">Transferase</keyword>
<keyword evidence="4" id="KW-0949">S-adenosyl-L-methionine</keyword>
<dbReference type="KEGG" id="ccro:CMC5_061700"/>
<dbReference type="PANTHER" id="PTHR43667:SF1">
    <property type="entry name" value="CYCLOPROPANE-FATTY-ACYL-PHOSPHOLIPID SYNTHASE"/>
    <property type="match status" value="1"/>
</dbReference>
<dbReference type="RefSeq" id="WP_050433653.1">
    <property type="nucleotide sequence ID" value="NZ_CP012159.1"/>
</dbReference>
<keyword evidence="8" id="KW-1185">Reference proteome</keyword>
<dbReference type="GO" id="GO:0032259">
    <property type="term" value="P:methylation"/>
    <property type="evidence" value="ECO:0007669"/>
    <property type="project" value="UniProtKB-KW"/>
</dbReference>
<dbReference type="PIRSF" id="PIRSF003085">
    <property type="entry name" value="CMAS"/>
    <property type="match status" value="1"/>
</dbReference>
<dbReference type="InterPro" id="IPR029063">
    <property type="entry name" value="SAM-dependent_MTases_sf"/>
</dbReference>
<comment type="similarity">
    <text evidence="1">Belongs to the CFA/CMAS family.</text>
</comment>
<dbReference type="Pfam" id="PF02353">
    <property type="entry name" value="CMAS"/>
    <property type="match status" value="1"/>
</dbReference>
<organism evidence="7 8">
    <name type="scientific">Chondromyces crocatus</name>
    <dbReference type="NCBI Taxonomy" id="52"/>
    <lineage>
        <taxon>Bacteria</taxon>
        <taxon>Pseudomonadati</taxon>
        <taxon>Myxococcota</taxon>
        <taxon>Polyangia</taxon>
        <taxon>Polyangiales</taxon>
        <taxon>Polyangiaceae</taxon>
        <taxon>Chondromyces</taxon>
    </lineage>
</organism>
<proteinExistence type="inferred from homology"/>
<dbReference type="AlphaFoldDB" id="A0A0K1EMT9"/>
<dbReference type="GO" id="GO:0008610">
    <property type="term" value="P:lipid biosynthetic process"/>
    <property type="evidence" value="ECO:0007669"/>
    <property type="project" value="InterPro"/>
</dbReference>
<dbReference type="InterPro" id="IPR050723">
    <property type="entry name" value="CFA/CMAS"/>
</dbReference>
<evidence type="ECO:0000256" key="4">
    <source>
        <dbReference type="ARBA" id="ARBA00022691"/>
    </source>
</evidence>
<dbReference type="PANTHER" id="PTHR43667">
    <property type="entry name" value="CYCLOPROPANE-FATTY-ACYL-PHOSPHOLIPID SYNTHASE"/>
    <property type="match status" value="1"/>
</dbReference>
<name>A0A0K1EMT9_CHOCO</name>
<reference evidence="7 8" key="1">
    <citation type="submission" date="2015-07" db="EMBL/GenBank/DDBJ databases">
        <title>Genome analysis of myxobacterium Chondromyces crocatus Cm c5 reveals a high potential for natural compound synthesis and the genetic basis for the loss of fruiting body formation.</title>
        <authorList>
            <person name="Zaburannyi N."/>
            <person name="Bunk B."/>
            <person name="Maier J."/>
            <person name="Overmann J."/>
            <person name="Mueller R."/>
        </authorList>
    </citation>
    <scope>NUCLEOTIDE SEQUENCE [LARGE SCALE GENOMIC DNA]</scope>
    <source>
        <strain evidence="7 8">Cm c5</strain>
    </source>
</reference>
<dbReference type="EC" id="2.1.1.79" evidence="7"/>
<protein>
    <submittedName>
        <fullName evidence="7">Cyclopropane-fatty-acyl-phospholipid synthase</fullName>
        <ecNumber evidence="7">2.1.1.79</ecNumber>
    </submittedName>
</protein>
<dbReference type="EMBL" id="CP012159">
    <property type="protein sequence ID" value="AKT41948.1"/>
    <property type="molecule type" value="Genomic_DNA"/>
</dbReference>
<evidence type="ECO:0000256" key="5">
    <source>
        <dbReference type="ARBA" id="ARBA00023098"/>
    </source>
</evidence>
<dbReference type="Gene3D" id="3.40.50.150">
    <property type="entry name" value="Vaccinia Virus protein VP39"/>
    <property type="match status" value="1"/>
</dbReference>
<evidence type="ECO:0000256" key="3">
    <source>
        <dbReference type="ARBA" id="ARBA00022679"/>
    </source>
</evidence>
<sequence length="294" mass="33985">MGSTKTEVEVSYDVSNEFFRLWLDERMNYTSAVFETPEQSLEAAQLNKLRILSDFAKLTPEKRLLDIGCGWGAAVEYAVTTRGVKRAVGLTLSTAQAQEVNARKLPGVEVVCSDFRTWEPAEKFDSLISICMMDHLCSPAEARQGKAVDIYRSFFKRCWDATNPGAWFGLQTILRNRTPRMTPWGGLPAGTKKELEDIYFCTHDIFPGGLNPRMEDIIQAVNPWWEVVTVHTRREHYQRTTGEWLRRLRLNEKTIRSTWGDKVFDDYDRYLSTCVNAFDKHYESLAQYELRRID</sequence>